<dbReference type="InterPro" id="IPR000326">
    <property type="entry name" value="PAP2/HPO"/>
</dbReference>
<feature type="transmembrane region" description="Helical" evidence="1">
    <location>
        <begin position="57"/>
        <end position="79"/>
    </location>
</feature>
<keyword evidence="1" id="KW-1133">Transmembrane helix</keyword>
<dbReference type="PANTHER" id="PTHR14969">
    <property type="entry name" value="SPHINGOSINE-1-PHOSPHATE PHOSPHOHYDROLASE"/>
    <property type="match status" value="1"/>
</dbReference>
<dbReference type="RefSeq" id="WP_380582227.1">
    <property type="nucleotide sequence ID" value="NZ_JBHSQJ010000036.1"/>
</dbReference>
<reference evidence="4" key="1">
    <citation type="journal article" date="2019" name="Int. J. Syst. Evol. Microbiol.">
        <title>The Global Catalogue of Microorganisms (GCM) 10K type strain sequencing project: providing services to taxonomists for standard genome sequencing and annotation.</title>
        <authorList>
            <consortium name="The Broad Institute Genomics Platform"/>
            <consortium name="The Broad Institute Genome Sequencing Center for Infectious Disease"/>
            <person name="Wu L."/>
            <person name="Ma J."/>
        </authorList>
    </citation>
    <scope>NUCLEOTIDE SEQUENCE [LARGE SCALE GENOMIC DNA]</scope>
    <source>
        <strain evidence="4">JCM 4816</strain>
    </source>
</reference>
<keyword evidence="4" id="KW-1185">Reference proteome</keyword>
<evidence type="ECO:0000256" key="1">
    <source>
        <dbReference type="SAM" id="Phobius"/>
    </source>
</evidence>
<dbReference type="PANTHER" id="PTHR14969:SF13">
    <property type="entry name" value="AT30094P"/>
    <property type="match status" value="1"/>
</dbReference>
<gene>
    <name evidence="3" type="ORF">ACFP3V_10360</name>
</gene>
<proteinExistence type="predicted"/>
<sequence length="240" mass="25884">MRLRAALTAVVCLALFGVLLGLVESRWGPLLRLDQRTESGLHSFAEAHTFWSAVQRMVSALLSPTALRITAALVVLWLWWRGARLAALWVALVTACQAALEIGVKDAVARPRPAYGHPVTTATGWSFPSGHAMTAATVLTLFALLLLPHARGRTARWALLGAAALLVLLVSWSRLALAVHWPSDVLGAWLLARALLGAVTAAFDFVRPGRRAAETAALHLRSSRRVQPDRAEDGSRTTAD</sequence>
<protein>
    <submittedName>
        <fullName evidence="3">Phosphatase PAP2 family protein</fullName>
    </submittedName>
</protein>
<comment type="caution">
    <text evidence="3">The sequence shown here is derived from an EMBL/GenBank/DDBJ whole genome shotgun (WGS) entry which is preliminary data.</text>
</comment>
<dbReference type="Pfam" id="PF01569">
    <property type="entry name" value="PAP2"/>
    <property type="match status" value="1"/>
</dbReference>
<dbReference type="SMART" id="SM00014">
    <property type="entry name" value="acidPPc"/>
    <property type="match status" value="1"/>
</dbReference>
<accession>A0ABW1G231</accession>
<dbReference type="InterPro" id="IPR036938">
    <property type="entry name" value="PAP2/HPO_sf"/>
</dbReference>
<keyword evidence="1" id="KW-0472">Membrane</keyword>
<dbReference type="Gene3D" id="1.20.144.10">
    <property type="entry name" value="Phosphatidic acid phosphatase type 2/haloperoxidase"/>
    <property type="match status" value="1"/>
</dbReference>
<dbReference type="EMBL" id="JBHSQJ010000036">
    <property type="protein sequence ID" value="MFC5907622.1"/>
    <property type="molecule type" value="Genomic_DNA"/>
</dbReference>
<dbReference type="SUPFAM" id="SSF48317">
    <property type="entry name" value="Acid phosphatase/Vanadium-dependent haloperoxidase"/>
    <property type="match status" value="1"/>
</dbReference>
<evidence type="ECO:0000259" key="2">
    <source>
        <dbReference type="SMART" id="SM00014"/>
    </source>
</evidence>
<feature type="transmembrane region" description="Helical" evidence="1">
    <location>
        <begin position="159"/>
        <end position="181"/>
    </location>
</feature>
<organism evidence="3 4">
    <name type="scientific">Streptacidiphilus monticola</name>
    <dbReference type="NCBI Taxonomy" id="2161674"/>
    <lineage>
        <taxon>Bacteria</taxon>
        <taxon>Bacillati</taxon>
        <taxon>Actinomycetota</taxon>
        <taxon>Actinomycetes</taxon>
        <taxon>Kitasatosporales</taxon>
        <taxon>Streptomycetaceae</taxon>
        <taxon>Streptacidiphilus</taxon>
    </lineage>
</organism>
<feature type="domain" description="Phosphatidic acid phosphatase type 2/haloperoxidase" evidence="2">
    <location>
        <begin position="83"/>
        <end position="201"/>
    </location>
</feature>
<name>A0ABW1G231_9ACTN</name>
<feature type="transmembrane region" description="Helical" evidence="1">
    <location>
        <begin position="187"/>
        <end position="206"/>
    </location>
</feature>
<evidence type="ECO:0000313" key="3">
    <source>
        <dbReference type="EMBL" id="MFC5907622.1"/>
    </source>
</evidence>
<feature type="transmembrane region" description="Helical" evidence="1">
    <location>
        <begin position="124"/>
        <end position="147"/>
    </location>
</feature>
<dbReference type="Proteomes" id="UP001596174">
    <property type="component" value="Unassembled WGS sequence"/>
</dbReference>
<evidence type="ECO:0000313" key="4">
    <source>
        <dbReference type="Proteomes" id="UP001596174"/>
    </source>
</evidence>
<dbReference type="CDD" id="cd03392">
    <property type="entry name" value="PAP2_like_2"/>
    <property type="match status" value="1"/>
</dbReference>
<keyword evidence="1" id="KW-0812">Transmembrane</keyword>
<feature type="transmembrane region" description="Helical" evidence="1">
    <location>
        <begin position="86"/>
        <end position="104"/>
    </location>
</feature>